<dbReference type="InterPro" id="IPR037066">
    <property type="entry name" value="Plug_dom_sf"/>
</dbReference>
<dbReference type="FunFam" id="2.170.130.10:FF:000003">
    <property type="entry name" value="SusC/RagA family TonB-linked outer membrane protein"/>
    <property type="match status" value="1"/>
</dbReference>
<keyword evidence="4" id="KW-1185">Reference proteome</keyword>
<dbReference type="InterPro" id="IPR008969">
    <property type="entry name" value="CarboxyPept-like_regulatory"/>
</dbReference>
<dbReference type="Proteomes" id="UP000306918">
    <property type="component" value="Unassembled WGS sequence"/>
</dbReference>
<dbReference type="NCBIfam" id="TIGR04057">
    <property type="entry name" value="SusC_RagA_signa"/>
    <property type="match status" value="1"/>
</dbReference>
<dbReference type="EMBL" id="STFF01000009">
    <property type="protein sequence ID" value="THU33459.1"/>
    <property type="molecule type" value="Genomic_DNA"/>
</dbReference>
<evidence type="ECO:0000256" key="1">
    <source>
        <dbReference type="PROSITE-ProRule" id="PRU01360"/>
    </source>
</evidence>
<dbReference type="GO" id="GO:0009279">
    <property type="term" value="C:cell outer membrane"/>
    <property type="evidence" value="ECO:0007669"/>
    <property type="project" value="UniProtKB-SubCell"/>
</dbReference>
<dbReference type="Pfam" id="PF13715">
    <property type="entry name" value="CarbopepD_reg_2"/>
    <property type="match status" value="1"/>
</dbReference>
<dbReference type="InterPro" id="IPR012910">
    <property type="entry name" value="Plug_dom"/>
</dbReference>
<evidence type="ECO:0000313" key="3">
    <source>
        <dbReference type="EMBL" id="THU33459.1"/>
    </source>
</evidence>
<keyword evidence="1" id="KW-0812">Transmembrane</keyword>
<dbReference type="InterPro" id="IPR039426">
    <property type="entry name" value="TonB-dep_rcpt-like"/>
</dbReference>
<dbReference type="PROSITE" id="PS52016">
    <property type="entry name" value="TONB_DEPENDENT_REC_3"/>
    <property type="match status" value="1"/>
</dbReference>
<feature type="domain" description="TonB-dependent receptor plug" evidence="2">
    <location>
        <begin position="219"/>
        <end position="328"/>
    </location>
</feature>
<comment type="similarity">
    <text evidence="1">Belongs to the TonB-dependent receptor family.</text>
</comment>
<keyword evidence="1" id="KW-0813">Transport</keyword>
<organism evidence="3 4">
    <name type="scientific">Niastella caeni</name>
    <dbReference type="NCBI Taxonomy" id="2569763"/>
    <lineage>
        <taxon>Bacteria</taxon>
        <taxon>Pseudomonadati</taxon>
        <taxon>Bacteroidota</taxon>
        <taxon>Chitinophagia</taxon>
        <taxon>Chitinophagales</taxon>
        <taxon>Chitinophagaceae</taxon>
        <taxon>Niastella</taxon>
    </lineage>
</organism>
<gene>
    <name evidence="3" type="ORF">FAM09_25250</name>
</gene>
<dbReference type="OrthoDB" id="9768177at2"/>
<name>A0A4S8HH15_9BACT</name>
<dbReference type="SUPFAM" id="SSF56935">
    <property type="entry name" value="Porins"/>
    <property type="match status" value="1"/>
</dbReference>
<dbReference type="NCBIfam" id="TIGR04056">
    <property type="entry name" value="OMP_RagA_SusC"/>
    <property type="match status" value="1"/>
</dbReference>
<dbReference type="InterPro" id="IPR023996">
    <property type="entry name" value="TonB-dep_OMP_SusC/RagA"/>
</dbReference>
<evidence type="ECO:0000259" key="2">
    <source>
        <dbReference type="Pfam" id="PF07715"/>
    </source>
</evidence>
<evidence type="ECO:0000313" key="4">
    <source>
        <dbReference type="Proteomes" id="UP000306918"/>
    </source>
</evidence>
<dbReference type="SUPFAM" id="SSF49464">
    <property type="entry name" value="Carboxypeptidase regulatory domain-like"/>
    <property type="match status" value="1"/>
</dbReference>
<dbReference type="Gene3D" id="2.170.130.10">
    <property type="entry name" value="TonB-dependent receptor, plug domain"/>
    <property type="match status" value="1"/>
</dbReference>
<reference evidence="3 4" key="1">
    <citation type="submission" date="2019-04" db="EMBL/GenBank/DDBJ databases">
        <title>Niastella caeni sp. nov., isolated from activated sludge.</title>
        <authorList>
            <person name="Sheng M."/>
        </authorList>
    </citation>
    <scope>NUCLEOTIDE SEQUENCE [LARGE SCALE GENOMIC DNA]</scope>
    <source>
        <strain evidence="3 4">HX-2-15</strain>
    </source>
</reference>
<dbReference type="RefSeq" id="WP_136579947.1">
    <property type="nucleotide sequence ID" value="NZ_STFF01000009.1"/>
</dbReference>
<dbReference type="Pfam" id="PF07715">
    <property type="entry name" value="Plug"/>
    <property type="match status" value="1"/>
</dbReference>
<dbReference type="InterPro" id="IPR023997">
    <property type="entry name" value="TonB-dep_OMP_SusC/RagA_CS"/>
</dbReference>
<keyword evidence="3" id="KW-0675">Receptor</keyword>
<keyword evidence="1" id="KW-0472">Membrane</keyword>
<proteinExistence type="inferred from homology"/>
<accession>A0A4S8HH15</accession>
<dbReference type="Gene3D" id="2.60.40.1120">
    <property type="entry name" value="Carboxypeptidase-like, regulatory domain"/>
    <property type="match status" value="1"/>
</dbReference>
<dbReference type="AlphaFoldDB" id="A0A4S8HH15"/>
<keyword evidence="1" id="KW-1134">Transmembrane beta strand</keyword>
<keyword evidence="1" id="KW-0998">Cell outer membrane</keyword>
<sequence>MEKKIPEQLCPGYQNLLLTLVFCMVLGATGYAQTILKTKVSISFNDQSLDKALQQLQKKTGINFAYTQDDVQLFQVQQMSFTNEPLENVCREIFRNTSLSFKEFSGYIVITRSAPVPVPGEKKRTEIWVTGKIRDAETKEGLAGVNVMVQRTGKGAMSKEDGSFKIEAQLTDILLFTAAGYEPVTEQVGITAVFDISMKHTGAMGEVVVLGFGQTQKKIAQTGAVASITTKEIKQSPVANIANALTGRLPGLIAVQRSGEPGADGPELYIRGRATLNSNEPLITIDGVEKDPGLVDLSALDPNEVESVTILKDASATALYGVKGANGVIIIKTRRGTEGKPRINTSVQTSIQSATRIPKYLNSYHFALLANEAYLNDNPNGTLLPYSDEALQAYESGSDPYKYPNVDWMGEMLKPAQMTRADFNISGGTPLVKYFVNAGYTQQNGLYKAKKNDQYDANLKYRRYNFRSNVDIDFDKDFSVGLSLFGAIENQNAPNVNTDDIFNYLEKTPPNAYPIQYPNGFYGGSTRGNPFALVNTTGYRQNFNSSLSGMFTAMRKLDFITPGLFVKSNFSFDGYFKGTLVRSKEVRTALYKGSGDYYDTSSYSFTGLDVPLKAPDSNFTQSRSTWLDLSINYDRTFGDHNITALLLVNRQQKVIGGTIPFVSQGLVSRVTWNLNNKYFAEFNAGFNGTDNFAKNKRYGFFPAGSVGWVASKEAFLQNNSVIDFLKLRTSYGLTGNDKLGKRRWLFISEYVTGNGYSFGTDQLTYIPGRQEGAMANPDVTWEKARKLNIGLEARLWRNLLNVTIDVFREKRNDILIVRGIIPDLMGVPQANITPANMGVIVNRGIEMELAHNNRIGNVTYFLRANGSFARNKILFKDEISYPYDYLRATGRQIGQIFGFTSIGFFNSKEEIQSSPRQFGNLIPGDIKYKDLNEDNVIDNLDKGPIGRSTVPEFLYGISGNVSWKGFDVSVLFQGAGNYSARFSHEGAWEFYNGAKVMEQHLGRWTPETAATATYPALHYGQNTNNHQEYSSFFLKDASYIRLKNAEIGYTFRKLRIAKNTGIASLRIYANGMNLYTWDRMGNGSYDPEAPSGKGFFYPQLRVVNVGVSADF</sequence>
<protein>
    <submittedName>
        <fullName evidence="3">TonB-dependent receptor</fullName>
    </submittedName>
</protein>
<comment type="caution">
    <text evidence="3">The sequence shown here is derived from an EMBL/GenBank/DDBJ whole genome shotgun (WGS) entry which is preliminary data.</text>
</comment>
<comment type="subcellular location">
    <subcellularLocation>
        <location evidence="1">Cell outer membrane</location>
        <topology evidence="1">Multi-pass membrane protein</topology>
    </subcellularLocation>
</comment>